<keyword evidence="11" id="KW-1185">Reference proteome</keyword>
<keyword evidence="5" id="KW-0597">Phosphoprotein</keyword>
<reference evidence="9" key="1">
    <citation type="submission" date="2022-10" db="EMBL/GenBank/DDBJ databases">
        <authorList>
            <person name="Chen Y."/>
            <person name="Dougan E. K."/>
            <person name="Chan C."/>
            <person name="Rhodes N."/>
            <person name="Thang M."/>
        </authorList>
    </citation>
    <scope>NUCLEOTIDE SEQUENCE</scope>
</reference>
<reference evidence="10 11" key="2">
    <citation type="submission" date="2024-05" db="EMBL/GenBank/DDBJ databases">
        <authorList>
            <person name="Chen Y."/>
            <person name="Shah S."/>
            <person name="Dougan E. K."/>
            <person name="Thang M."/>
            <person name="Chan C."/>
        </authorList>
    </citation>
    <scope>NUCLEOTIDE SEQUENCE [LARGE SCALE GENOMIC DNA]</scope>
</reference>
<comment type="caution">
    <text evidence="9">The sequence shown here is derived from an EMBL/GenBank/DDBJ whole genome shotgun (WGS) entry which is preliminary data.</text>
</comment>
<organism evidence="9">
    <name type="scientific">Cladocopium goreaui</name>
    <dbReference type="NCBI Taxonomy" id="2562237"/>
    <lineage>
        <taxon>Eukaryota</taxon>
        <taxon>Sar</taxon>
        <taxon>Alveolata</taxon>
        <taxon>Dinophyceae</taxon>
        <taxon>Suessiales</taxon>
        <taxon>Symbiodiniaceae</taxon>
        <taxon>Cladocopium</taxon>
    </lineage>
</organism>
<dbReference type="SUPFAM" id="SSF49764">
    <property type="entry name" value="HSP20-like chaperones"/>
    <property type="match status" value="1"/>
</dbReference>
<proteinExistence type="inferred from homology"/>
<dbReference type="Proteomes" id="UP001152797">
    <property type="component" value="Unassembled WGS sequence"/>
</dbReference>
<dbReference type="PANTHER" id="PTHR12356:SF3">
    <property type="entry name" value="NUCLEAR MIGRATION PROTEIN NUDC"/>
    <property type="match status" value="1"/>
</dbReference>
<evidence type="ECO:0000256" key="1">
    <source>
        <dbReference type="ARBA" id="ARBA00004496"/>
    </source>
</evidence>
<evidence type="ECO:0000256" key="5">
    <source>
        <dbReference type="ARBA" id="ARBA00022553"/>
    </source>
</evidence>
<evidence type="ECO:0000256" key="6">
    <source>
        <dbReference type="ARBA" id="ARBA00030427"/>
    </source>
</evidence>
<sequence>MAEGSDERFDGVLLNIAQQSGSIDSILDAFFGFLQRKTDFFTGAQDEQAAEQMVLKYYKKHWKVGQKKRQEQQERNRVADEERKKKAETKKQKDEEEYRKRMEEAEKMKSAPKIEEVTDEEAKKIKADKENAKDGDGEEEEKEDKEPPPPGNGGSTEKYTWTQTLNALEVFVHVPPGVKAKQIVCDIGGDTLKLGVKGEPLILNGKMHSKVKPDDCMWTLIDNKMVQITLEKFDNMKWWNCVMEGDPGIDTKKIVPENSKLSDLDGETRMTVEKMMYDQRQKAMGKPTSDQEKQHDLLEKFKAAHPEMDFSKAKINYGGGGGGFNM</sequence>
<evidence type="ECO:0000256" key="3">
    <source>
        <dbReference type="ARBA" id="ARBA00017641"/>
    </source>
</evidence>
<feature type="region of interest" description="Disordered" evidence="7">
    <location>
        <begin position="65"/>
        <end position="158"/>
    </location>
</feature>
<dbReference type="OrthoDB" id="416217at2759"/>
<evidence type="ECO:0000256" key="7">
    <source>
        <dbReference type="SAM" id="MobiDB-lite"/>
    </source>
</evidence>
<feature type="domain" description="CS" evidence="8">
    <location>
        <begin position="154"/>
        <end position="243"/>
    </location>
</feature>
<dbReference type="GO" id="GO:0005737">
    <property type="term" value="C:cytoplasm"/>
    <property type="evidence" value="ECO:0007669"/>
    <property type="project" value="UniProtKB-SubCell"/>
</dbReference>
<dbReference type="EMBL" id="CAMXCT020002554">
    <property type="protein sequence ID" value="CAL1152221.1"/>
    <property type="molecule type" value="Genomic_DNA"/>
</dbReference>
<dbReference type="CDD" id="cd06467">
    <property type="entry name" value="p23_NUDC_like"/>
    <property type="match status" value="1"/>
</dbReference>
<dbReference type="EMBL" id="CAMXCT010002554">
    <property type="protein sequence ID" value="CAI3998846.1"/>
    <property type="molecule type" value="Genomic_DNA"/>
</dbReference>
<dbReference type="Pfam" id="PF14050">
    <property type="entry name" value="Nudc_N"/>
    <property type="match status" value="1"/>
</dbReference>
<dbReference type="InterPro" id="IPR008978">
    <property type="entry name" value="HSP20-like_chaperone"/>
</dbReference>
<dbReference type="AlphaFoldDB" id="A0A9P1CYX6"/>
<dbReference type="InterPro" id="IPR037898">
    <property type="entry name" value="NudC_fam"/>
</dbReference>
<dbReference type="Gene3D" id="2.60.40.790">
    <property type="match status" value="1"/>
</dbReference>
<evidence type="ECO:0000256" key="2">
    <source>
        <dbReference type="ARBA" id="ARBA00010513"/>
    </source>
</evidence>
<comment type="similarity">
    <text evidence="2">Belongs to the nudC family.</text>
</comment>
<dbReference type="Pfam" id="PF04969">
    <property type="entry name" value="CS"/>
    <property type="match status" value="1"/>
</dbReference>
<dbReference type="PROSITE" id="PS51203">
    <property type="entry name" value="CS"/>
    <property type="match status" value="1"/>
</dbReference>
<dbReference type="FunFam" id="2.60.40.790:FF:000001">
    <property type="entry name" value="Nuclear migration protein nudC"/>
    <property type="match status" value="1"/>
</dbReference>
<evidence type="ECO:0000313" key="11">
    <source>
        <dbReference type="Proteomes" id="UP001152797"/>
    </source>
</evidence>
<dbReference type="InterPro" id="IPR025934">
    <property type="entry name" value="NudC_N_dom"/>
</dbReference>
<gene>
    <name evidence="9" type="ORF">C1SCF055_LOCUS25114</name>
</gene>
<evidence type="ECO:0000313" key="9">
    <source>
        <dbReference type="EMBL" id="CAI3998846.1"/>
    </source>
</evidence>
<dbReference type="GO" id="GO:0006457">
    <property type="term" value="P:protein folding"/>
    <property type="evidence" value="ECO:0007669"/>
    <property type="project" value="TreeGrafter"/>
</dbReference>
<dbReference type="GO" id="GO:0051082">
    <property type="term" value="F:unfolded protein binding"/>
    <property type="evidence" value="ECO:0007669"/>
    <property type="project" value="TreeGrafter"/>
</dbReference>
<dbReference type="InterPro" id="IPR007052">
    <property type="entry name" value="CS_dom"/>
</dbReference>
<protein>
    <recommendedName>
        <fullName evidence="3">Nuclear migration protein nudC</fullName>
    </recommendedName>
    <alternativeName>
        <fullName evidence="6">Nuclear distribution protein C homolog</fullName>
    </alternativeName>
</protein>
<evidence type="ECO:0000256" key="4">
    <source>
        <dbReference type="ARBA" id="ARBA00022490"/>
    </source>
</evidence>
<comment type="subcellular location">
    <subcellularLocation>
        <location evidence="1">Cytoplasm</location>
    </subcellularLocation>
</comment>
<feature type="compositionally biased region" description="Basic and acidic residues" evidence="7">
    <location>
        <begin position="68"/>
        <end position="135"/>
    </location>
</feature>
<evidence type="ECO:0000313" key="10">
    <source>
        <dbReference type="EMBL" id="CAL4786158.1"/>
    </source>
</evidence>
<dbReference type="EMBL" id="CAMXCT030002554">
    <property type="protein sequence ID" value="CAL4786158.1"/>
    <property type="molecule type" value="Genomic_DNA"/>
</dbReference>
<dbReference type="PANTHER" id="PTHR12356">
    <property type="entry name" value="NUCLEAR MOVEMENT PROTEIN NUDC"/>
    <property type="match status" value="1"/>
</dbReference>
<name>A0A9P1CYX6_9DINO</name>
<accession>A0A9P1CYX6</accession>
<evidence type="ECO:0000259" key="8">
    <source>
        <dbReference type="PROSITE" id="PS51203"/>
    </source>
</evidence>
<keyword evidence="4" id="KW-0963">Cytoplasm</keyword>